<evidence type="ECO:0000256" key="1">
    <source>
        <dbReference type="SAM" id="MobiDB-lite"/>
    </source>
</evidence>
<dbReference type="Pfam" id="PF25406">
    <property type="entry name" value="PH_31"/>
    <property type="match status" value="1"/>
</dbReference>
<sequence>MPSALVPKLSYGPDLTSAGSFSPPRKYSSYSSSVSTFHAAPFPASTHVHYAPSLRSLPTTAASSAALPHSYRSSEGLGRLFQSSSALRTNTSPPPSGRWSTQPPSQHHFSPPPSFRDVVPRNTEAAGFAYSHQPALAELNLPEAVEEFRAAHRGHAASPTTVIPRATEEFDDQASWETSSHASTVSMPPLPSDDTPLVPIEFLSNSAEPLPWQGHPCAPIVLALLNARGVFLPAFKDVVSYHMAPAFLKALTQLCLGSYFIKYGVRKSAPKERFFSVRMSENSSGITVPFLCWTVHQHAMQLVDKVPLTHFVGISLGTSEIAFQRYLVTGSVIKGCRQGPHHAKLPTHGAFTLWFFDQRSGKAKGLSLLTCATSVFELWIGAMNGILAVNSVSLRQISNNINPQGGGDIDQFLKRAQRQVRDQYLNAEDADDDDAAGEFLSG</sequence>
<keyword evidence="4" id="KW-1185">Reference proteome</keyword>
<evidence type="ECO:0000313" key="3">
    <source>
        <dbReference type="EMBL" id="CUG86285.1"/>
    </source>
</evidence>
<dbReference type="AlphaFoldDB" id="A0A0S4J871"/>
<evidence type="ECO:0000259" key="2">
    <source>
        <dbReference type="Pfam" id="PF25406"/>
    </source>
</evidence>
<feature type="domain" description="PH-like" evidence="2">
    <location>
        <begin position="211"/>
        <end position="391"/>
    </location>
</feature>
<dbReference type="EMBL" id="CYKH01001274">
    <property type="protein sequence ID" value="CUG86285.1"/>
    <property type="molecule type" value="Genomic_DNA"/>
</dbReference>
<evidence type="ECO:0000313" key="4">
    <source>
        <dbReference type="Proteomes" id="UP000051952"/>
    </source>
</evidence>
<dbReference type="VEuPathDB" id="TriTrypDB:BSAL_92360"/>
<protein>
    <recommendedName>
        <fullName evidence="2">PH-like domain-containing protein</fullName>
    </recommendedName>
</protein>
<gene>
    <name evidence="3" type="ORF">BSAL_92360</name>
</gene>
<organism evidence="3 4">
    <name type="scientific">Bodo saltans</name>
    <name type="common">Flagellated protozoan</name>
    <dbReference type="NCBI Taxonomy" id="75058"/>
    <lineage>
        <taxon>Eukaryota</taxon>
        <taxon>Discoba</taxon>
        <taxon>Euglenozoa</taxon>
        <taxon>Kinetoplastea</taxon>
        <taxon>Metakinetoplastina</taxon>
        <taxon>Eubodonida</taxon>
        <taxon>Bodonidae</taxon>
        <taxon>Bodo</taxon>
    </lineage>
</organism>
<proteinExistence type="predicted"/>
<feature type="region of interest" description="Disordered" evidence="1">
    <location>
        <begin position="86"/>
        <end position="118"/>
    </location>
</feature>
<reference evidence="4" key="1">
    <citation type="submission" date="2015-09" db="EMBL/GenBank/DDBJ databases">
        <authorList>
            <consortium name="Pathogen Informatics"/>
        </authorList>
    </citation>
    <scope>NUCLEOTIDE SEQUENCE [LARGE SCALE GENOMIC DNA]</scope>
    <source>
        <strain evidence="4">Lake Konstanz</strain>
    </source>
</reference>
<accession>A0A0S4J871</accession>
<dbReference type="InterPro" id="IPR057608">
    <property type="entry name" value="PH_2_kinetoplastids"/>
</dbReference>
<dbReference type="Proteomes" id="UP000051952">
    <property type="component" value="Unassembled WGS sequence"/>
</dbReference>
<name>A0A0S4J871_BODSA</name>
<dbReference type="OrthoDB" id="263079at2759"/>
<feature type="region of interest" description="Disordered" evidence="1">
    <location>
        <begin position="1"/>
        <end position="27"/>
    </location>
</feature>